<dbReference type="Pfam" id="PF02321">
    <property type="entry name" value="OEP"/>
    <property type="match status" value="2"/>
</dbReference>
<dbReference type="GO" id="GO:0009279">
    <property type="term" value="C:cell outer membrane"/>
    <property type="evidence" value="ECO:0007669"/>
    <property type="project" value="UniProtKB-SubCell"/>
</dbReference>
<dbReference type="KEGG" id="pph:Ppha_1884"/>
<gene>
    <name evidence="8" type="ordered locus">Ppha_1884</name>
</gene>
<keyword evidence="3" id="KW-0813">Transport</keyword>
<keyword evidence="6" id="KW-0472">Membrane</keyword>
<dbReference type="STRING" id="324925.Ppha_1884"/>
<comment type="subcellular location">
    <subcellularLocation>
        <location evidence="1">Cell outer membrane</location>
    </subcellularLocation>
</comment>
<dbReference type="PANTHER" id="PTHR30026">
    <property type="entry name" value="OUTER MEMBRANE PROTEIN TOLC"/>
    <property type="match status" value="1"/>
</dbReference>
<dbReference type="EMBL" id="CP001110">
    <property type="protein sequence ID" value="ACF44110.1"/>
    <property type="molecule type" value="Genomic_DNA"/>
</dbReference>
<dbReference type="InterPro" id="IPR051906">
    <property type="entry name" value="TolC-like"/>
</dbReference>
<evidence type="ECO:0000313" key="8">
    <source>
        <dbReference type="EMBL" id="ACF44110.1"/>
    </source>
</evidence>
<evidence type="ECO:0000256" key="2">
    <source>
        <dbReference type="ARBA" id="ARBA00007613"/>
    </source>
</evidence>
<evidence type="ECO:0000256" key="1">
    <source>
        <dbReference type="ARBA" id="ARBA00004442"/>
    </source>
</evidence>
<name>B4SC04_PELPB</name>
<keyword evidence="4" id="KW-1134">Transmembrane beta strand</keyword>
<evidence type="ECO:0000256" key="5">
    <source>
        <dbReference type="ARBA" id="ARBA00022692"/>
    </source>
</evidence>
<keyword evidence="5" id="KW-0812">Transmembrane</keyword>
<dbReference type="AlphaFoldDB" id="B4SC04"/>
<evidence type="ECO:0000256" key="6">
    <source>
        <dbReference type="ARBA" id="ARBA00023136"/>
    </source>
</evidence>
<dbReference type="Proteomes" id="UP000002724">
    <property type="component" value="Chromosome"/>
</dbReference>
<accession>B4SC04</accession>
<dbReference type="eggNOG" id="COG1538">
    <property type="taxonomic scope" value="Bacteria"/>
</dbReference>
<dbReference type="SUPFAM" id="SSF56954">
    <property type="entry name" value="Outer membrane efflux proteins (OEP)"/>
    <property type="match status" value="1"/>
</dbReference>
<keyword evidence="9" id="KW-1185">Reference proteome</keyword>
<evidence type="ECO:0000256" key="7">
    <source>
        <dbReference type="ARBA" id="ARBA00023237"/>
    </source>
</evidence>
<dbReference type="Gene3D" id="1.20.1600.10">
    <property type="entry name" value="Outer membrane efflux proteins (OEP)"/>
    <property type="match status" value="1"/>
</dbReference>
<keyword evidence="7" id="KW-0998">Cell outer membrane</keyword>
<proteinExistence type="inferred from homology"/>
<dbReference type="GO" id="GO:1990281">
    <property type="term" value="C:efflux pump complex"/>
    <property type="evidence" value="ECO:0007669"/>
    <property type="project" value="TreeGrafter"/>
</dbReference>
<comment type="similarity">
    <text evidence="2">Belongs to the outer membrane factor (OMF) (TC 1.B.17) family.</text>
</comment>
<organism evidence="8 9">
    <name type="scientific">Pelodictyon phaeoclathratiforme (strain DSM 5477 / BU-1)</name>
    <dbReference type="NCBI Taxonomy" id="324925"/>
    <lineage>
        <taxon>Bacteria</taxon>
        <taxon>Pseudomonadati</taxon>
        <taxon>Chlorobiota</taxon>
        <taxon>Chlorobiia</taxon>
        <taxon>Chlorobiales</taxon>
        <taxon>Chlorobiaceae</taxon>
        <taxon>Chlorobium/Pelodictyon group</taxon>
        <taxon>Pelodictyon</taxon>
    </lineage>
</organism>
<dbReference type="HOGENOM" id="CLU_012817_10_0_10"/>
<dbReference type="PANTHER" id="PTHR30026:SF20">
    <property type="entry name" value="OUTER MEMBRANE PROTEIN TOLC"/>
    <property type="match status" value="1"/>
</dbReference>
<protein>
    <submittedName>
        <fullName evidence="8">Outer membrane efflux protein</fullName>
    </submittedName>
</protein>
<dbReference type="GO" id="GO:0015288">
    <property type="term" value="F:porin activity"/>
    <property type="evidence" value="ECO:0007669"/>
    <property type="project" value="TreeGrafter"/>
</dbReference>
<sequence length="483" mass="53758" precursor="true">MLFVYSFVPLRFQKAGGKFFFIKTDPFMNRMRLILLLLLTVLVLTSPLSLHAAAAAGETKSITLDDAVRIGLERSRMLEIARLDRDMAGQKIRETWSEVLPQLTTGFTYTRTLKSSVLLLPPGQGFPSTLETSSDNAGHATLDLRQPIFNVSAFTGIKAASIVRKMSEAAYLNAEASVVADIKISYFDALISKDQLKLIEQSIDRWEQSRKDTRAMFRQGIAADIDTLKAFLSVENLRPDLLQAQNRVAITMTKLKNVMGVPADSSIVLSGKLELSSATYPADIAAAYREALDARPDLRQLDFQVKAEGEKVSAVRAERFPVISAFGKLETQTAFNDDVRTVDSVWPSSSSVGLQFTMPIFTGYRISSQVEQAKIAQLQTRTRLEDLRANIRAEIEVRVLNFRESQKRIEVQSQTIGVAERSYSISLLRFKEGIGSRLELTDAELQLNKAKTNYLQAVYDYLVAGVQLEKALGRSRVEVALQG</sequence>
<reference evidence="8 9" key="1">
    <citation type="submission" date="2008-06" db="EMBL/GenBank/DDBJ databases">
        <title>Complete sequence of Pelodictyon phaeoclathratiforme BU-1.</title>
        <authorList>
            <consortium name="US DOE Joint Genome Institute"/>
            <person name="Lucas S."/>
            <person name="Copeland A."/>
            <person name="Lapidus A."/>
            <person name="Glavina del Rio T."/>
            <person name="Dalin E."/>
            <person name="Tice H."/>
            <person name="Bruce D."/>
            <person name="Goodwin L."/>
            <person name="Pitluck S."/>
            <person name="Schmutz J."/>
            <person name="Larimer F."/>
            <person name="Land M."/>
            <person name="Hauser L."/>
            <person name="Kyrpides N."/>
            <person name="Mikhailova N."/>
            <person name="Liu Z."/>
            <person name="Li T."/>
            <person name="Zhao F."/>
            <person name="Overmann J."/>
            <person name="Bryant D.A."/>
            <person name="Richardson P."/>
        </authorList>
    </citation>
    <scope>NUCLEOTIDE SEQUENCE [LARGE SCALE GENOMIC DNA]</scope>
    <source>
        <strain evidence="9">DSM 5477 / BU-1</strain>
    </source>
</reference>
<evidence type="ECO:0000256" key="4">
    <source>
        <dbReference type="ARBA" id="ARBA00022452"/>
    </source>
</evidence>
<evidence type="ECO:0000256" key="3">
    <source>
        <dbReference type="ARBA" id="ARBA00022448"/>
    </source>
</evidence>
<dbReference type="InterPro" id="IPR003423">
    <property type="entry name" value="OMP_efflux"/>
</dbReference>
<dbReference type="GO" id="GO:0015562">
    <property type="term" value="F:efflux transmembrane transporter activity"/>
    <property type="evidence" value="ECO:0007669"/>
    <property type="project" value="InterPro"/>
</dbReference>
<evidence type="ECO:0000313" key="9">
    <source>
        <dbReference type="Proteomes" id="UP000002724"/>
    </source>
</evidence>